<keyword evidence="2" id="KW-1185">Reference proteome</keyword>
<evidence type="ECO:0000313" key="1">
    <source>
        <dbReference type="EMBL" id="EJK50028.1"/>
    </source>
</evidence>
<evidence type="ECO:0000313" key="2">
    <source>
        <dbReference type="Proteomes" id="UP000266841"/>
    </source>
</evidence>
<dbReference type="AlphaFoldDB" id="K0R8Y5"/>
<accession>K0R8Y5</accession>
<gene>
    <name evidence="1" type="ORF">THAOC_31041</name>
</gene>
<reference evidence="1 2" key="1">
    <citation type="journal article" date="2012" name="Genome Biol.">
        <title>Genome and low-iron response of an oceanic diatom adapted to chronic iron limitation.</title>
        <authorList>
            <person name="Lommer M."/>
            <person name="Specht M."/>
            <person name="Roy A.S."/>
            <person name="Kraemer L."/>
            <person name="Andreson R."/>
            <person name="Gutowska M.A."/>
            <person name="Wolf J."/>
            <person name="Bergner S.V."/>
            <person name="Schilhabel M.B."/>
            <person name="Klostermeier U.C."/>
            <person name="Beiko R.G."/>
            <person name="Rosenstiel P."/>
            <person name="Hippler M."/>
            <person name="Laroche J."/>
        </authorList>
    </citation>
    <scope>NUCLEOTIDE SEQUENCE [LARGE SCALE GENOMIC DNA]</scope>
    <source>
        <strain evidence="1 2">CCMP1005</strain>
    </source>
</reference>
<dbReference type="EMBL" id="AGNL01044253">
    <property type="protein sequence ID" value="EJK50028.1"/>
    <property type="molecule type" value="Genomic_DNA"/>
</dbReference>
<name>K0R8Y5_THAOC</name>
<sequence length="76" mass="7939">VVRRGLVSAGLRGCTGSVRESAVLPEAVRAEGMPARKLDRIGPLAQANAAALMGPVHLRQARARQTGRLAELEAAL</sequence>
<feature type="non-terminal residue" evidence="1">
    <location>
        <position position="1"/>
    </location>
</feature>
<dbReference type="Proteomes" id="UP000266841">
    <property type="component" value="Unassembled WGS sequence"/>
</dbReference>
<protein>
    <submittedName>
        <fullName evidence="1">Uncharacterized protein</fullName>
    </submittedName>
</protein>
<comment type="caution">
    <text evidence="1">The sequence shown here is derived from an EMBL/GenBank/DDBJ whole genome shotgun (WGS) entry which is preliminary data.</text>
</comment>
<organism evidence="1 2">
    <name type="scientific">Thalassiosira oceanica</name>
    <name type="common">Marine diatom</name>
    <dbReference type="NCBI Taxonomy" id="159749"/>
    <lineage>
        <taxon>Eukaryota</taxon>
        <taxon>Sar</taxon>
        <taxon>Stramenopiles</taxon>
        <taxon>Ochrophyta</taxon>
        <taxon>Bacillariophyta</taxon>
        <taxon>Coscinodiscophyceae</taxon>
        <taxon>Thalassiosirophycidae</taxon>
        <taxon>Thalassiosirales</taxon>
        <taxon>Thalassiosiraceae</taxon>
        <taxon>Thalassiosira</taxon>
    </lineage>
</organism>
<proteinExistence type="predicted"/>